<sequence>MRMMSVPYREIPNFVIGSKWFELIASGVCLIDISCHGARAKTRSIDVPYATALIGHAAGERCGQRQGDRKQAEMGLEAFKNANIDRSVT</sequence>
<evidence type="ECO:0000313" key="2">
    <source>
        <dbReference type="Proteomes" id="UP000012429"/>
    </source>
</evidence>
<reference evidence="1 2" key="1">
    <citation type="journal article" date="2012" name="BMC Genomics">
        <title>Genomic basis of broad host range and environmental adaptability of Rhizobium tropici CIAT 899 and Rhizobium sp. PRF 81 which are used in inoculants for common bean (Phaseolus vulgaris L.).</title>
        <authorList>
            <person name="Ormeno-Orrillo E."/>
            <person name="Menna P."/>
            <person name="Almeida L.G."/>
            <person name="Ollero F.J."/>
            <person name="Nicolas M.F."/>
            <person name="Pains Rodrigues E."/>
            <person name="Shigueyoshi Nakatani A."/>
            <person name="Silva Batista J.S."/>
            <person name="Oliveira Chueire L.M."/>
            <person name="Souza R.C."/>
            <person name="Ribeiro Vasconcelos A.T."/>
            <person name="Megias M."/>
            <person name="Hungria M."/>
            <person name="Martinez-Romero E."/>
        </authorList>
    </citation>
    <scope>NUCLEOTIDE SEQUENCE [LARGE SCALE GENOMIC DNA]</scope>
    <source>
        <strain evidence="1 2">PRF 81</strain>
    </source>
</reference>
<evidence type="ECO:0000313" key="1">
    <source>
        <dbReference type="EMBL" id="ENN87931.1"/>
    </source>
</evidence>
<dbReference type="AlphaFoldDB" id="N6V482"/>
<dbReference type="PATRIC" id="fig|363754.4.peg.2385"/>
<gene>
    <name evidence="1" type="ORF">RHSP_83046</name>
</gene>
<organism evidence="1 2">
    <name type="scientific">Rhizobium freirei PRF 81</name>
    <dbReference type="NCBI Taxonomy" id="363754"/>
    <lineage>
        <taxon>Bacteria</taxon>
        <taxon>Pseudomonadati</taxon>
        <taxon>Pseudomonadota</taxon>
        <taxon>Alphaproteobacteria</taxon>
        <taxon>Hyphomicrobiales</taxon>
        <taxon>Rhizobiaceae</taxon>
        <taxon>Rhizobium/Agrobacterium group</taxon>
        <taxon>Rhizobium</taxon>
    </lineage>
</organism>
<dbReference type="Proteomes" id="UP000012429">
    <property type="component" value="Unassembled WGS sequence"/>
</dbReference>
<comment type="caution">
    <text evidence="1">The sequence shown here is derived from an EMBL/GenBank/DDBJ whole genome shotgun (WGS) entry which is preliminary data.</text>
</comment>
<keyword evidence="2" id="KW-1185">Reference proteome</keyword>
<name>N6V482_9HYPH</name>
<protein>
    <submittedName>
        <fullName evidence="1">Uncharacterized protein</fullName>
    </submittedName>
</protein>
<accession>N6V482</accession>
<dbReference type="EMBL" id="AQHN01000055">
    <property type="protein sequence ID" value="ENN87931.1"/>
    <property type="molecule type" value="Genomic_DNA"/>
</dbReference>
<proteinExistence type="predicted"/>